<accession>A0A7S3BD94</accession>
<evidence type="ECO:0000256" key="3">
    <source>
        <dbReference type="ARBA" id="ARBA00023187"/>
    </source>
</evidence>
<dbReference type="GO" id="GO:0003723">
    <property type="term" value="F:RNA binding"/>
    <property type="evidence" value="ECO:0007669"/>
    <property type="project" value="TreeGrafter"/>
</dbReference>
<evidence type="ECO:0000313" key="5">
    <source>
        <dbReference type="EMBL" id="CAE0132071.1"/>
    </source>
</evidence>
<evidence type="ECO:0000256" key="2">
    <source>
        <dbReference type="ARBA" id="ARBA00022664"/>
    </source>
</evidence>
<keyword evidence="2" id="KW-0507">mRNA processing</keyword>
<protein>
    <submittedName>
        <fullName evidence="5">Uncharacterized protein</fullName>
    </submittedName>
</protein>
<feature type="compositionally biased region" description="Acidic residues" evidence="4">
    <location>
        <begin position="7"/>
        <end position="22"/>
    </location>
</feature>
<reference evidence="5" key="1">
    <citation type="submission" date="2021-01" db="EMBL/GenBank/DDBJ databases">
        <authorList>
            <person name="Corre E."/>
            <person name="Pelletier E."/>
            <person name="Niang G."/>
            <person name="Scheremetjew M."/>
            <person name="Finn R."/>
            <person name="Kale V."/>
            <person name="Holt S."/>
            <person name="Cochrane G."/>
            <person name="Meng A."/>
            <person name="Brown T."/>
            <person name="Cohen L."/>
        </authorList>
    </citation>
    <scope>NUCLEOTIDE SEQUENCE</scope>
    <source>
        <strain evidence="5">RCC927</strain>
    </source>
</reference>
<gene>
    <name evidence="5" type="ORF">PSIN1315_LOCUS3766</name>
</gene>
<feature type="region of interest" description="Disordered" evidence="4">
    <location>
        <begin position="1"/>
        <end position="108"/>
    </location>
</feature>
<dbReference type="GO" id="GO:0045292">
    <property type="term" value="P:mRNA cis splicing, via spliceosome"/>
    <property type="evidence" value="ECO:0007669"/>
    <property type="project" value="TreeGrafter"/>
</dbReference>
<organism evidence="5">
    <name type="scientific">Prasinoderma singulare</name>
    <dbReference type="NCBI Taxonomy" id="676789"/>
    <lineage>
        <taxon>Eukaryota</taxon>
        <taxon>Viridiplantae</taxon>
        <taxon>Prasinodermophyta</taxon>
        <taxon>Prasinodermophyceae</taxon>
        <taxon>Prasinodermales</taxon>
        <taxon>Prasinodermaceae</taxon>
        <taxon>Prasinoderma</taxon>
    </lineage>
</organism>
<comment type="similarity">
    <text evidence="1">Belongs to the CWC15 family.</text>
</comment>
<dbReference type="Pfam" id="PF04889">
    <property type="entry name" value="Cwf_Cwc_15"/>
    <property type="match status" value="1"/>
</dbReference>
<keyword evidence="3" id="KW-0508">mRNA splicing</keyword>
<dbReference type="EMBL" id="HBHY01005833">
    <property type="protein sequence ID" value="CAE0132071.1"/>
    <property type="molecule type" value="Transcribed_RNA"/>
</dbReference>
<feature type="compositionally biased region" description="Acidic residues" evidence="4">
    <location>
        <begin position="45"/>
        <end position="62"/>
    </location>
</feature>
<dbReference type="GO" id="GO:0071013">
    <property type="term" value="C:catalytic step 2 spliceosome"/>
    <property type="evidence" value="ECO:0007669"/>
    <property type="project" value="TreeGrafter"/>
</dbReference>
<dbReference type="PANTHER" id="PTHR12718:SF2">
    <property type="entry name" value="SPLICEOSOME-ASSOCIATED PROTEIN CWC15 HOMOLOG"/>
    <property type="match status" value="1"/>
</dbReference>
<dbReference type="PANTHER" id="PTHR12718">
    <property type="entry name" value="CELL CYCLE CONTROL PROTEIN CWF15"/>
    <property type="match status" value="1"/>
</dbReference>
<proteinExistence type="inferred from homology"/>
<dbReference type="AlphaFoldDB" id="A0A7S3BD94"/>
<sequence length="157" mass="16838">MPSRLDADDDDDDDEGGGDEDWGGVAGGAAAAAGAPEGGAGPSGEGEDSDSDSDDDSDDDDAALMAELERIKKERAEEATKRAEEDQLAEEAERGAQLGQGNPLLNAGAAATGGVKRRWDDDVVFRNQANEPKVQRRFINDTVRSDFHKRFLNRYIR</sequence>
<evidence type="ECO:0000256" key="4">
    <source>
        <dbReference type="SAM" id="MobiDB-lite"/>
    </source>
</evidence>
<dbReference type="InterPro" id="IPR006973">
    <property type="entry name" value="Cwf_Cwc_15"/>
</dbReference>
<feature type="compositionally biased region" description="Basic and acidic residues" evidence="4">
    <location>
        <begin position="67"/>
        <end position="85"/>
    </location>
</feature>
<name>A0A7S3BD94_9VIRI</name>
<evidence type="ECO:0000256" key="1">
    <source>
        <dbReference type="ARBA" id="ARBA00006644"/>
    </source>
</evidence>